<sequence length="324" mass="36285">MTVVVFGIDALDPEITERESHPHLTLSDSKKIETIVSSTGAPSTHELWPTIFTGLRPPEHGLVLDDGVAWESRALQVGSELSNYLLPESIQTKLGAWLLDKTSEDAFRVPATYYQKNRISTVFDGIEAAVIGVPNYVIDPESEDREHQLRRQMGELFKRDPEGGGRHTSENAEEFYEQCIEMVMIRTARVRRAVRSRQSELVFGYTSGLDLIGHVSHNRPELQRRAYEETDQFVSELLSDITKDDVLVLISDHGLQDGLHTDEAMIASTDPELITGVSDVTDVREAIETELTDGDHSAGSRWNTQETTEMDGQVAEQLEDLGYM</sequence>
<organism evidence="1 2">
    <name type="scientific">Natronomonas aquatica</name>
    <dbReference type="NCBI Taxonomy" id="2841590"/>
    <lineage>
        <taxon>Archaea</taxon>
        <taxon>Methanobacteriati</taxon>
        <taxon>Methanobacteriota</taxon>
        <taxon>Stenosarchaea group</taxon>
        <taxon>Halobacteria</taxon>
        <taxon>Halobacteriales</taxon>
        <taxon>Natronomonadaceae</taxon>
        <taxon>Natronomonas</taxon>
    </lineage>
</organism>
<dbReference type="RefSeq" id="WP_256031289.1">
    <property type="nucleotide sequence ID" value="NZ_JAHLKM010000050.1"/>
</dbReference>
<protein>
    <submittedName>
        <fullName evidence="1">Alkaline phosphatase family protein</fullName>
    </submittedName>
</protein>
<dbReference type="Pfam" id="PF01663">
    <property type="entry name" value="Phosphodiest"/>
    <property type="match status" value="1"/>
</dbReference>
<evidence type="ECO:0000313" key="2">
    <source>
        <dbReference type="Proteomes" id="UP001139494"/>
    </source>
</evidence>
<dbReference type="Gene3D" id="3.40.720.10">
    <property type="entry name" value="Alkaline Phosphatase, subunit A"/>
    <property type="match status" value="1"/>
</dbReference>
<keyword evidence="2" id="KW-1185">Reference proteome</keyword>
<dbReference type="InterPro" id="IPR002591">
    <property type="entry name" value="Phosphodiest/P_Trfase"/>
</dbReference>
<dbReference type="SUPFAM" id="SSF53649">
    <property type="entry name" value="Alkaline phosphatase-like"/>
    <property type="match status" value="1"/>
</dbReference>
<accession>A0A9R1CWC7</accession>
<dbReference type="AlphaFoldDB" id="A0A9R1CWC7"/>
<proteinExistence type="predicted"/>
<dbReference type="InterPro" id="IPR017850">
    <property type="entry name" value="Alkaline_phosphatase_core_sf"/>
</dbReference>
<reference evidence="1" key="1">
    <citation type="journal article" date="2023" name="Front. Microbiol.">
        <title>Genomic-based phylogenetic and metabolic analyses of the genus Natronomonas, and description of Natronomonas aquatica sp. nov.</title>
        <authorList>
            <person name="Garcia-Roldan A."/>
            <person name="Duran-Viseras A."/>
            <person name="de la Haba R.R."/>
            <person name="Corral P."/>
            <person name="Sanchez-Porro C."/>
            <person name="Ventosa A."/>
        </authorList>
    </citation>
    <scope>NUCLEOTIDE SEQUENCE</scope>
    <source>
        <strain evidence="1">F2-12</strain>
    </source>
</reference>
<gene>
    <name evidence="1" type="ORF">KM295_16035</name>
</gene>
<comment type="caution">
    <text evidence="1">The sequence shown here is derived from an EMBL/GenBank/DDBJ whole genome shotgun (WGS) entry which is preliminary data.</text>
</comment>
<dbReference type="Proteomes" id="UP001139494">
    <property type="component" value="Unassembled WGS sequence"/>
</dbReference>
<dbReference type="EMBL" id="JAHLKM010000050">
    <property type="protein sequence ID" value="MCQ4334962.1"/>
    <property type="molecule type" value="Genomic_DNA"/>
</dbReference>
<name>A0A9R1CWC7_9EURY</name>
<evidence type="ECO:0000313" key="1">
    <source>
        <dbReference type="EMBL" id="MCQ4334962.1"/>
    </source>
</evidence>